<dbReference type="EMBL" id="FQYR01000002">
    <property type="protein sequence ID" value="SHI61126.1"/>
    <property type="molecule type" value="Genomic_DNA"/>
</dbReference>
<accession>A0A1M6CJF1</accession>
<organism evidence="2 3">
    <name type="scientific">Rubritalea squalenifaciens DSM 18772</name>
    <dbReference type="NCBI Taxonomy" id="1123071"/>
    <lineage>
        <taxon>Bacteria</taxon>
        <taxon>Pseudomonadati</taxon>
        <taxon>Verrucomicrobiota</taxon>
        <taxon>Verrucomicrobiia</taxon>
        <taxon>Verrucomicrobiales</taxon>
        <taxon>Rubritaleaceae</taxon>
        <taxon>Rubritalea</taxon>
    </lineage>
</organism>
<feature type="region of interest" description="Disordered" evidence="1">
    <location>
        <begin position="174"/>
        <end position="193"/>
    </location>
</feature>
<gene>
    <name evidence="2" type="ORF">SAMN02745181_0495</name>
</gene>
<dbReference type="RefSeq" id="WP_143157911.1">
    <property type="nucleotide sequence ID" value="NZ_FQYR01000002.1"/>
</dbReference>
<name>A0A1M6CJF1_9BACT</name>
<evidence type="ECO:0000256" key="1">
    <source>
        <dbReference type="SAM" id="MobiDB-lite"/>
    </source>
</evidence>
<evidence type="ECO:0000313" key="3">
    <source>
        <dbReference type="Proteomes" id="UP000184510"/>
    </source>
</evidence>
<dbReference type="STRING" id="1123071.SAMN02745181_0495"/>
<reference evidence="2 3" key="1">
    <citation type="submission" date="2016-11" db="EMBL/GenBank/DDBJ databases">
        <authorList>
            <person name="Jaros S."/>
            <person name="Januszkiewicz K."/>
            <person name="Wedrychowicz H."/>
        </authorList>
    </citation>
    <scope>NUCLEOTIDE SEQUENCE [LARGE SCALE GENOMIC DNA]</scope>
    <source>
        <strain evidence="2 3">DSM 18772</strain>
    </source>
</reference>
<keyword evidence="3" id="KW-1185">Reference proteome</keyword>
<dbReference type="AlphaFoldDB" id="A0A1M6CJF1"/>
<dbReference type="Proteomes" id="UP000184510">
    <property type="component" value="Unassembled WGS sequence"/>
</dbReference>
<dbReference type="OrthoDB" id="291351at2"/>
<sequence>MILPLTKRRWFRVTLILVIILVAAPFLAPTWSPVNCRHEEIDLDTGRVRYTRMLYWIPVRTEIYHTPISEALGVTDLKSRAGDWQRVNTFSPGVRYSPHYIYHSALSQTQTLAMMWELQQYSHDARKEAAATVLKLWKTSGRDSGADDYISRLASLPLDEVGLEDISHLDITKGEQAGAANKLPAPSRKRDDN</sequence>
<dbReference type="InParanoid" id="A0A1M6CJF1"/>
<evidence type="ECO:0000313" key="2">
    <source>
        <dbReference type="EMBL" id="SHI61126.1"/>
    </source>
</evidence>
<proteinExistence type="predicted"/>
<protein>
    <submittedName>
        <fullName evidence="2">Uncharacterized protein</fullName>
    </submittedName>
</protein>